<dbReference type="RefSeq" id="WP_251834409.1">
    <property type="nucleotide sequence ID" value="NZ_JACSQG010000001.1"/>
</dbReference>
<evidence type="ECO:0000256" key="6">
    <source>
        <dbReference type="ARBA" id="ARBA00022692"/>
    </source>
</evidence>
<sequence>MSSSARKLTRWGLSLLLVLGIHVGLALWSLYWQPQAAPLADLPPPAMMLELAPIPEAPSPTPPPRPQEPEPEPEPEPELPKLAEAPEPEIALPPPPKPKPKPPKPKPPEPKPLPREPEPEPSSTPPVETPPAKPSQQARAPESSSQLSANTQATQGQPSWESRLLGHLNRYKRYPNDARRRGQEGVVKVRFVIDARGKVIDHQLVGRSGSPSLDRATLHMIRRAQPLPAPPPELLKNGSLEVVAPFVYSLERG</sequence>
<evidence type="ECO:0000256" key="5">
    <source>
        <dbReference type="ARBA" id="ARBA00022519"/>
    </source>
</evidence>
<comment type="caution">
    <text evidence="13">The sequence shown here is derived from an EMBL/GenBank/DDBJ whole genome shotgun (WGS) entry which is preliminary data.</text>
</comment>
<keyword evidence="8 11" id="KW-1133">Transmembrane helix</keyword>
<evidence type="ECO:0000256" key="7">
    <source>
        <dbReference type="ARBA" id="ARBA00022927"/>
    </source>
</evidence>
<gene>
    <name evidence="13" type="ORF">H9642_00240</name>
</gene>
<evidence type="ECO:0000256" key="2">
    <source>
        <dbReference type="ARBA" id="ARBA00006555"/>
    </source>
</evidence>
<name>A0ABR8TIR6_9PSED</name>
<evidence type="ECO:0000256" key="8">
    <source>
        <dbReference type="ARBA" id="ARBA00022989"/>
    </source>
</evidence>
<feature type="domain" description="TonB C-terminal" evidence="12">
    <location>
        <begin position="159"/>
        <end position="253"/>
    </location>
</feature>
<keyword evidence="9 11" id="KW-0472">Membrane</keyword>
<reference evidence="13 14" key="1">
    <citation type="submission" date="2020-08" db="EMBL/GenBank/DDBJ databases">
        <title>A Genomic Blueprint of the Chicken Gut Microbiome.</title>
        <authorList>
            <person name="Gilroy R."/>
            <person name="Ravi A."/>
            <person name="Getino M."/>
            <person name="Pursley I."/>
            <person name="Horton D.L."/>
            <person name="Alikhan N.-F."/>
            <person name="Baker D."/>
            <person name="Gharbi K."/>
            <person name="Hall N."/>
            <person name="Watson M."/>
            <person name="Adriaenssens E.M."/>
            <person name="Foster-Nyarko E."/>
            <person name="Jarju S."/>
            <person name="Secka A."/>
            <person name="Antonio M."/>
            <person name="Oren A."/>
            <person name="Chaudhuri R."/>
            <person name="La Ragione R.M."/>
            <person name="Hildebrand F."/>
            <person name="Pallen M.J."/>
        </authorList>
    </citation>
    <scope>NUCLEOTIDE SEQUENCE [LARGE SCALE GENOMIC DNA]</scope>
    <source>
        <strain evidence="13 14">Sa2CUA2</strain>
    </source>
</reference>
<dbReference type="PANTHER" id="PTHR33446:SF2">
    <property type="entry name" value="PROTEIN TONB"/>
    <property type="match status" value="1"/>
</dbReference>
<organism evidence="13 14">
    <name type="scientific">Serpens gallinarum</name>
    <dbReference type="NCBI Taxonomy" id="2763075"/>
    <lineage>
        <taxon>Bacteria</taxon>
        <taxon>Pseudomonadati</taxon>
        <taxon>Pseudomonadota</taxon>
        <taxon>Gammaproteobacteria</taxon>
        <taxon>Pseudomonadales</taxon>
        <taxon>Pseudomonadaceae</taxon>
        <taxon>Pseudomonas</taxon>
    </lineage>
</organism>
<dbReference type="PANTHER" id="PTHR33446">
    <property type="entry name" value="PROTEIN TONB-RELATED"/>
    <property type="match status" value="1"/>
</dbReference>
<dbReference type="NCBIfam" id="TIGR01352">
    <property type="entry name" value="tonB_Cterm"/>
    <property type="match status" value="1"/>
</dbReference>
<evidence type="ECO:0000313" key="13">
    <source>
        <dbReference type="EMBL" id="MBD7975612.1"/>
    </source>
</evidence>
<comment type="subcellular location">
    <subcellularLocation>
        <location evidence="1">Cell inner membrane</location>
        <topology evidence="1">Single-pass membrane protein</topology>
        <orientation evidence="1">Periplasmic side</orientation>
    </subcellularLocation>
</comment>
<dbReference type="InterPro" id="IPR037682">
    <property type="entry name" value="TonB_C"/>
</dbReference>
<keyword evidence="14" id="KW-1185">Reference proteome</keyword>
<keyword evidence="6 11" id="KW-0812">Transmembrane</keyword>
<dbReference type="EMBL" id="JACSQG010000001">
    <property type="protein sequence ID" value="MBD7975612.1"/>
    <property type="molecule type" value="Genomic_DNA"/>
</dbReference>
<proteinExistence type="inferred from homology"/>
<dbReference type="SUPFAM" id="SSF74653">
    <property type="entry name" value="TolA/TonB C-terminal domain"/>
    <property type="match status" value="1"/>
</dbReference>
<dbReference type="PRINTS" id="PR01217">
    <property type="entry name" value="PRICHEXTENSN"/>
</dbReference>
<evidence type="ECO:0000256" key="11">
    <source>
        <dbReference type="SAM" id="Phobius"/>
    </source>
</evidence>
<evidence type="ECO:0000256" key="4">
    <source>
        <dbReference type="ARBA" id="ARBA00022475"/>
    </source>
</evidence>
<dbReference type="InterPro" id="IPR051045">
    <property type="entry name" value="TonB-dependent_transducer"/>
</dbReference>
<dbReference type="InterPro" id="IPR006260">
    <property type="entry name" value="TonB/TolA_C"/>
</dbReference>
<evidence type="ECO:0000256" key="1">
    <source>
        <dbReference type="ARBA" id="ARBA00004383"/>
    </source>
</evidence>
<evidence type="ECO:0000259" key="12">
    <source>
        <dbReference type="PROSITE" id="PS52015"/>
    </source>
</evidence>
<feature type="compositionally biased region" description="Polar residues" evidence="10">
    <location>
        <begin position="134"/>
        <end position="160"/>
    </location>
</feature>
<evidence type="ECO:0000256" key="3">
    <source>
        <dbReference type="ARBA" id="ARBA00022448"/>
    </source>
</evidence>
<keyword evidence="3" id="KW-0813">Transport</keyword>
<dbReference type="PROSITE" id="PS52015">
    <property type="entry name" value="TONB_CTD"/>
    <property type="match status" value="1"/>
</dbReference>
<feature type="compositionally biased region" description="Basic and acidic residues" evidence="10">
    <location>
        <begin position="106"/>
        <end position="118"/>
    </location>
</feature>
<comment type="similarity">
    <text evidence="2">Belongs to the TonB family.</text>
</comment>
<accession>A0ABR8TIR6</accession>
<keyword evidence="4" id="KW-1003">Cell membrane</keyword>
<evidence type="ECO:0000313" key="14">
    <source>
        <dbReference type="Proteomes" id="UP000611945"/>
    </source>
</evidence>
<feature type="compositionally biased region" description="Pro residues" evidence="10">
    <location>
        <begin position="55"/>
        <end position="66"/>
    </location>
</feature>
<feature type="transmembrane region" description="Helical" evidence="11">
    <location>
        <begin position="12"/>
        <end position="32"/>
    </location>
</feature>
<dbReference type="Gene3D" id="3.30.1150.10">
    <property type="match status" value="1"/>
</dbReference>
<keyword evidence="5" id="KW-0997">Cell inner membrane</keyword>
<dbReference type="Pfam" id="PF03544">
    <property type="entry name" value="TonB_C"/>
    <property type="match status" value="1"/>
</dbReference>
<protein>
    <submittedName>
        <fullName evidence="13">Energy transducer TonB</fullName>
    </submittedName>
</protein>
<evidence type="ECO:0000256" key="10">
    <source>
        <dbReference type="SAM" id="MobiDB-lite"/>
    </source>
</evidence>
<feature type="region of interest" description="Disordered" evidence="10">
    <location>
        <begin position="51"/>
        <end position="164"/>
    </location>
</feature>
<evidence type="ECO:0000256" key="9">
    <source>
        <dbReference type="ARBA" id="ARBA00023136"/>
    </source>
</evidence>
<dbReference type="Proteomes" id="UP000611945">
    <property type="component" value="Unassembled WGS sequence"/>
</dbReference>
<feature type="compositionally biased region" description="Low complexity" evidence="10">
    <location>
        <begin position="80"/>
        <end position="90"/>
    </location>
</feature>
<keyword evidence="7" id="KW-0653">Protein transport</keyword>
<feature type="compositionally biased region" description="Pro residues" evidence="10">
    <location>
        <begin position="120"/>
        <end position="133"/>
    </location>
</feature>